<evidence type="ECO:0000313" key="1">
    <source>
        <dbReference type="EMBL" id="CAH3156123.1"/>
    </source>
</evidence>
<evidence type="ECO:0000313" key="2">
    <source>
        <dbReference type="Proteomes" id="UP001159405"/>
    </source>
</evidence>
<protein>
    <recommendedName>
        <fullName evidence="3">Transposase</fullName>
    </recommendedName>
</protein>
<comment type="caution">
    <text evidence="1">The sequence shown here is derived from an EMBL/GenBank/DDBJ whole genome shotgun (WGS) entry which is preliminary data.</text>
</comment>
<dbReference type="EMBL" id="CALNXK010000103">
    <property type="protein sequence ID" value="CAH3156123.1"/>
    <property type="molecule type" value="Genomic_DNA"/>
</dbReference>
<accession>A0ABN8Q7G6</accession>
<reference evidence="1 2" key="1">
    <citation type="submission" date="2022-05" db="EMBL/GenBank/DDBJ databases">
        <authorList>
            <consortium name="Genoscope - CEA"/>
            <person name="William W."/>
        </authorList>
    </citation>
    <scope>NUCLEOTIDE SEQUENCE [LARGE SCALE GENOMIC DNA]</scope>
</reference>
<keyword evidence="2" id="KW-1185">Reference proteome</keyword>
<evidence type="ECO:0008006" key="3">
    <source>
        <dbReference type="Google" id="ProtNLM"/>
    </source>
</evidence>
<gene>
    <name evidence="1" type="ORF">PLOB_00001688</name>
</gene>
<organism evidence="1 2">
    <name type="scientific">Porites lobata</name>
    <dbReference type="NCBI Taxonomy" id="104759"/>
    <lineage>
        <taxon>Eukaryota</taxon>
        <taxon>Metazoa</taxon>
        <taxon>Cnidaria</taxon>
        <taxon>Anthozoa</taxon>
        <taxon>Hexacorallia</taxon>
        <taxon>Scleractinia</taxon>
        <taxon>Fungiina</taxon>
        <taxon>Poritidae</taxon>
        <taxon>Porites</taxon>
    </lineage>
</organism>
<proteinExistence type="predicted"/>
<feature type="non-terminal residue" evidence="1">
    <location>
        <position position="165"/>
    </location>
</feature>
<name>A0ABN8Q7G6_9CNID</name>
<dbReference type="Proteomes" id="UP001159405">
    <property type="component" value="Unassembled WGS sequence"/>
</dbReference>
<sequence length="165" mass="19371">MRDWIALREERGIYHQLVKELETGDQFFRTTKRQFCFLVEKVSPLIEKKQQPSPINSVRSTIKPDERLAVTLRYLATGESFHSLEYSFRISRQSISSIVYETSRALYQVLAPEFLKVPSTEREWQILADKFESRWNFPHGIGAIDGKRVIIQQPPNSGSHFYDYK</sequence>